<organism evidence="4">
    <name type="scientific">uncultured Caudovirales phage</name>
    <dbReference type="NCBI Taxonomy" id="2100421"/>
    <lineage>
        <taxon>Viruses</taxon>
        <taxon>Duplodnaviria</taxon>
        <taxon>Heunggongvirae</taxon>
        <taxon>Uroviricota</taxon>
        <taxon>Caudoviricetes</taxon>
        <taxon>Peduoviridae</taxon>
        <taxon>Maltschvirus</taxon>
        <taxon>Maltschvirus maltsch</taxon>
    </lineage>
</organism>
<evidence type="ECO:0000259" key="3">
    <source>
        <dbReference type="Pfam" id="PF00294"/>
    </source>
</evidence>
<dbReference type="PANTHER" id="PTHR46969:SF1">
    <property type="entry name" value="BIFUNCTIONAL PROTEIN HLDE"/>
    <property type="match status" value="1"/>
</dbReference>
<evidence type="ECO:0000256" key="2">
    <source>
        <dbReference type="ARBA" id="ARBA00022777"/>
    </source>
</evidence>
<evidence type="ECO:0000256" key="1">
    <source>
        <dbReference type="ARBA" id="ARBA00022679"/>
    </source>
</evidence>
<protein>
    <submittedName>
        <fullName evidence="4">Carbohydrate kinase PfkB</fullName>
    </submittedName>
</protein>
<dbReference type="GO" id="GO:0033785">
    <property type="term" value="F:heptose 7-phosphate kinase activity"/>
    <property type="evidence" value="ECO:0007669"/>
    <property type="project" value="TreeGrafter"/>
</dbReference>
<gene>
    <name evidence="4" type="ORF">UFOVP257_82</name>
</gene>
<dbReference type="Pfam" id="PF00294">
    <property type="entry name" value="PfkB"/>
    <property type="match status" value="1"/>
</dbReference>
<accession>A0A6J5LNE4</accession>
<reference evidence="4" key="1">
    <citation type="submission" date="2020-04" db="EMBL/GenBank/DDBJ databases">
        <authorList>
            <person name="Chiriac C."/>
            <person name="Salcher M."/>
            <person name="Ghai R."/>
            <person name="Kavagutti S V."/>
        </authorList>
    </citation>
    <scope>NUCLEOTIDE SEQUENCE</scope>
</reference>
<evidence type="ECO:0000313" key="4">
    <source>
        <dbReference type="EMBL" id="CAB4133219.1"/>
    </source>
</evidence>
<dbReference type="PROSITE" id="PS00584">
    <property type="entry name" value="PFKB_KINASES_2"/>
    <property type="match status" value="1"/>
</dbReference>
<dbReference type="Gene3D" id="3.40.1190.20">
    <property type="match status" value="2"/>
</dbReference>
<dbReference type="GO" id="GO:0033786">
    <property type="term" value="F:heptose-1-phosphate adenylyltransferase activity"/>
    <property type="evidence" value="ECO:0007669"/>
    <property type="project" value="TreeGrafter"/>
</dbReference>
<dbReference type="InterPro" id="IPR011611">
    <property type="entry name" value="PfkB_dom"/>
</dbReference>
<proteinExistence type="predicted"/>
<dbReference type="EMBL" id="LR796274">
    <property type="protein sequence ID" value="CAB4133219.1"/>
    <property type="molecule type" value="Genomic_DNA"/>
</dbReference>
<keyword evidence="1" id="KW-0808">Transferase</keyword>
<keyword evidence="2 4" id="KW-0418">Kinase</keyword>
<feature type="domain" description="Carbohydrate kinase PfkB" evidence="3">
    <location>
        <begin position="175"/>
        <end position="250"/>
    </location>
</feature>
<dbReference type="InterPro" id="IPR002173">
    <property type="entry name" value="Carboh/pur_kinase_PfkB_CS"/>
</dbReference>
<dbReference type="InterPro" id="IPR029056">
    <property type="entry name" value="Ribokinase-like"/>
</dbReference>
<dbReference type="PANTHER" id="PTHR46969">
    <property type="entry name" value="BIFUNCTIONAL PROTEIN HLDE"/>
    <property type="match status" value="1"/>
</dbReference>
<dbReference type="SUPFAM" id="SSF53613">
    <property type="entry name" value="Ribokinase-like"/>
    <property type="match status" value="1"/>
</dbReference>
<name>A0A6J5LNE4_9CAUD</name>
<sequence>MNAISHVKELVISEKLKVLLIGDNGVDQYQYGTVSRISPEAPVPIINYTHTVTKPGMAANVKDNLEKLGCDVKFVHGIRTCTKTRIIDSKSKQHLVRIDQDELSKPVKIDYSTVDQYDAIVISDYNKGSVEYETVIDLRKNYSGPIFVDTKKTDLARFDGCYVKINKLEYDSAKTYPTELIVTLGRDGVRYKEYEFSTPQVEAFDVCGAGDTFLSALAFEYVITKDILKAINFATRAASVTIQHVGVYSPTVMEINREYKA</sequence>